<dbReference type="Pfam" id="PF01315">
    <property type="entry name" value="Ald_Xan_dh_C"/>
    <property type="match status" value="1"/>
</dbReference>
<dbReference type="Proteomes" id="UP000189796">
    <property type="component" value="Chromosome I"/>
</dbReference>
<protein>
    <submittedName>
        <fullName evidence="2">Xanthine dehydrogenase, molybdenum binding subunit apoprotein</fullName>
    </submittedName>
</protein>
<evidence type="ECO:0000313" key="3">
    <source>
        <dbReference type="Proteomes" id="UP000189796"/>
    </source>
</evidence>
<dbReference type="SUPFAM" id="SSF56003">
    <property type="entry name" value="Molybdenum cofactor-binding domain"/>
    <property type="match status" value="1"/>
</dbReference>
<gene>
    <name evidence="2" type="ORF">SAMN05443248_6118</name>
</gene>
<dbReference type="SUPFAM" id="SSF54665">
    <property type="entry name" value="CO dehydrogenase molybdoprotein N-domain-like"/>
    <property type="match status" value="1"/>
</dbReference>
<name>A0A1M5VQZ9_9BRAD</name>
<evidence type="ECO:0000259" key="1">
    <source>
        <dbReference type="SMART" id="SM01008"/>
    </source>
</evidence>
<dbReference type="InterPro" id="IPR008274">
    <property type="entry name" value="AldOxase/xan_DH_MoCoBD1"/>
</dbReference>
<reference evidence="2 3" key="1">
    <citation type="submission" date="2016-11" db="EMBL/GenBank/DDBJ databases">
        <authorList>
            <person name="Jaros S."/>
            <person name="Januszkiewicz K."/>
            <person name="Wedrychowicz H."/>
        </authorList>
    </citation>
    <scope>NUCLEOTIDE SEQUENCE [LARGE SCALE GENOMIC DNA]</scope>
    <source>
        <strain evidence="2 3">GAS138</strain>
    </source>
</reference>
<dbReference type="InterPro" id="IPR000674">
    <property type="entry name" value="Ald_Oxase/Xan_DH_a/b"/>
</dbReference>
<organism evidence="2 3">
    <name type="scientific">Bradyrhizobium erythrophlei</name>
    <dbReference type="NCBI Taxonomy" id="1437360"/>
    <lineage>
        <taxon>Bacteria</taxon>
        <taxon>Pseudomonadati</taxon>
        <taxon>Pseudomonadota</taxon>
        <taxon>Alphaproteobacteria</taxon>
        <taxon>Hyphomicrobiales</taxon>
        <taxon>Nitrobacteraceae</taxon>
        <taxon>Bradyrhizobium</taxon>
    </lineage>
</organism>
<feature type="domain" description="Aldehyde oxidase/xanthine dehydrogenase a/b hammerhead" evidence="1">
    <location>
        <begin position="22"/>
        <end position="137"/>
    </location>
</feature>
<dbReference type="OrthoDB" id="8428274at2"/>
<dbReference type="InterPro" id="IPR036856">
    <property type="entry name" value="Ald_Oxase/Xan_DH_a/b_sf"/>
</dbReference>
<evidence type="ECO:0000313" key="2">
    <source>
        <dbReference type="EMBL" id="SHH77679.1"/>
    </source>
</evidence>
<dbReference type="RefSeq" id="WP_079604571.1">
    <property type="nucleotide sequence ID" value="NZ_LT670817.1"/>
</dbReference>
<dbReference type="SMART" id="SM01008">
    <property type="entry name" value="Ald_Xan_dh_C"/>
    <property type="match status" value="1"/>
</dbReference>
<dbReference type="Pfam" id="PF02738">
    <property type="entry name" value="MoCoBD_1"/>
    <property type="match status" value="1"/>
</dbReference>
<sequence length="737" mass="80069">MSQRTNYIGTPTSRVDGRAKVTGEAKYAGEFNASGLAYGTVIESTIPRGRIARIDTSEALRVEGVLDVLTHKNRPPMASTDQAWKDDIAPEEGSPFRPLYDDRILFNGQPIALVLAKEWEIARYAASLVHVEYENHGFVTDLHKGREQAFVVKKPEKQRGDAGRAYAAAEVRHEAEYFIPTEHHNPMELFASTVMWDGGGKLTVYDKTQGVQNVQRYLCGVFNKKANELRVVSPFVGGAFGAGLRPQYHVVLAVLGALALERSVRLVLTRQQMYGLGYRPATIERLALGAQAGGALDAVTHEAIAVTSQFEEFSRNDTGWAAQLYKSANAKYVHKLVRLDVPTSSDMRAPGAATGVYALESAMDELAVALKLDPVELRLRCYSDRDQNEDIPYTSKQLRECYRQGADAFGWHKRKAEPRSMRDGNELVGWGMATGIWEALQVPVAARIVLTVNGHAEVSCAASDIGTGTYTILAQVAADTLGLPIENISIKLGDSTLPQAPVEGGSWMAASASHAVLTTANEIRKELLALARKMKDSPLAGATLDDVVLSDGKVMSKQEAGRAVSIPDAMRHSAIDRIEKEKTNSFPEDSSHARNTHSAVFAEVKVDDQLGVIRVTRVVSAIAAGRILNTKTAHSQIVGSVVGGIGMALHEETLFDHRFGRVMNANIAEYHVPVNADVQDIDVIFVDEPDDIINPLGLKGLGEIGIVGVAAAIANAVYHATGKRVRDLPITLDKLQR</sequence>
<proteinExistence type="predicted"/>
<dbReference type="Gene3D" id="3.30.365.10">
    <property type="entry name" value="Aldehyde oxidase/xanthine dehydrogenase, molybdopterin binding domain"/>
    <property type="match status" value="4"/>
</dbReference>
<dbReference type="InterPro" id="IPR046867">
    <property type="entry name" value="AldOxase/xan_DH_MoCoBD2"/>
</dbReference>
<dbReference type="Pfam" id="PF20256">
    <property type="entry name" value="MoCoBD_2"/>
    <property type="match status" value="1"/>
</dbReference>
<dbReference type="AlphaFoldDB" id="A0A1M5VQZ9"/>
<dbReference type="PANTHER" id="PTHR11908">
    <property type="entry name" value="XANTHINE DEHYDROGENASE"/>
    <property type="match status" value="1"/>
</dbReference>
<dbReference type="EMBL" id="LT670817">
    <property type="protein sequence ID" value="SHH77679.1"/>
    <property type="molecule type" value="Genomic_DNA"/>
</dbReference>
<dbReference type="PANTHER" id="PTHR11908:SF153">
    <property type="entry name" value="DEHYDROGENASE"/>
    <property type="match status" value="1"/>
</dbReference>
<dbReference type="InterPro" id="IPR037165">
    <property type="entry name" value="AldOxase/xan_DH_Mopterin-bd_sf"/>
</dbReference>
<dbReference type="InterPro" id="IPR016208">
    <property type="entry name" value="Ald_Oxase/xanthine_DH-like"/>
</dbReference>
<dbReference type="GO" id="GO:0016491">
    <property type="term" value="F:oxidoreductase activity"/>
    <property type="evidence" value="ECO:0007669"/>
    <property type="project" value="InterPro"/>
</dbReference>
<accession>A0A1M5VQZ9</accession>
<dbReference type="Gene3D" id="3.90.1170.50">
    <property type="entry name" value="Aldehyde oxidase/xanthine dehydrogenase, a/b hammerhead"/>
    <property type="match status" value="1"/>
</dbReference>
<dbReference type="GO" id="GO:0005506">
    <property type="term" value="F:iron ion binding"/>
    <property type="evidence" value="ECO:0007669"/>
    <property type="project" value="InterPro"/>
</dbReference>